<evidence type="ECO:0000313" key="3">
    <source>
        <dbReference type="Proteomes" id="UP000605144"/>
    </source>
</evidence>
<organism evidence="2 3">
    <name type="scientific">Methanothermococcus okinawensis</name>
    <dbReference type="NCBI Taxonomy" id="155863"/>
    <lineage>
        <taxon>Archaea</taxon>
        <taxon>Methanobacteriati</taxon>
        <taxon>Methanobacteriota</taxon>
        <taxon>Methanomada group</taxon>
        <taxon>Methanococci</taxon>
        <taxon>Methanococcales</taxon>
        <taxon>Methanococcaceae</taxon>
        <taxon>Methanothermococcus</taxon>
    </lineage>
</organism>
<protein>
    <submittedName>
        <fullName evidence="2">DUF2109 domain-containing protein</fullName>
    </submittedName>
</protein>
<reference evidence="2" key="1">
    <citation type="journal article" date="2020" name="ISME J.">
        <title>Gammaproteobacteria mediating utilization of methyl-, sulfur- and petroleum organic compounds in deep ocean hydrothermal plumes.</title>
        <authorList>
            <person name="Zhou Z."/>
            <person name="Liu Y."/>
            <person name="Pan J."/>
            <person name="Cron B.R."/>
            <person name="Toner B.M."/>
            <person name="Anantharaman K."/>
            <person name="Breier J.A."/>
            <person name="Dick G.J."/>
            <person name="Li M."/>
        </authorList>
    </citation>
    <scope>NUCLEOTIDE SEQUENCE</scope>
    <source>
        <strain evidence="2">SZUA-1385</strain>
    </source>
</reference>
<dbReference type="Proteomes" id="UP000605144">
    <property type="component" value="Unassembled WGS sequence"/>
</dbReference>
<comment type="caution">
    <text evidence="2">The sequence shown here is derived from an EMBL/GenBank/DDBJ whole genome shotgun (WGS) entry which is preliminary data.</text>
</comment>
<feature type="transmembrane region" description="Helical" evidence="1">
    <location>
        <begin position="29"/>
        <end position="47"/>
    </location>
</feature>
<evidence type="ECO:0000313" key="2">
    <source>
        <dbReference type="EMBL" id="HIP17247.1"/>
    </source>
</evidence>
<dbReference type="AlphaFoldDB" id="A0A833DS03"/>
<gene>
    <name evidence="2" type="ORF">EYG76_02955</name>
</gene>
<keyword evidence="1" id="KW-1133">Transmembrane helix</keyword>
<accession>A0A833DS03</accession>
<dbReference type="Pfam" id="PF09882">
    <property type="entry name" value="EhaC"/>
    <property type="match status" value="1"/>
</dbReference>
<dbReference type="InterPro" id="IPR019214">
    <property type="entry name" value="EhaC-like"/>
</dbReference>
<dbReference type="EMBL" id="DQSV01000056">
    <property type="protein sequence ID" value="HIP17247.1"/>
    <property type="molecule type" value="Genomic_DNA"/>
</dbReference>
<keyword evidence="1" id="KW-0472">Membrane</keyword>
<name>A0A833DS03_9EURY</name>
<proteinExistence type="predicted"/>
<keyword evidence="1" id="KW-0812">Transmembrane</keyword>
<feature type="transmembrane region" description="Helical" evidence="1">
    <location>
        <begin position="53"/>
        <end position="71"/>
    </location>
</feature>
<evidence type="ECO:0000256" key="1">
    <source>
        <dbReference type="SAM" id="Phobius"/>
    </source>
</evidence>
<sequence>MDIVMLSVGILSVITGFRIIISRSKAQKMLYVCCLNFCVAALIALYIKSPMGAIASIAYFIGSTISSNAIAHTIGEMKKIKDIND</sequence>
<feature type="transmembrane region" description="Helical" evidence="1">
    <location>
        <begin position="6"/>
        <end position="22"/>
    </location>
</feature>